<dbReference type="VEuPathDB" id="FungiDB:UMAG_02869"/>
<dbReference type="Gene3D" id="1.20.1250.20">
    <property type="entry name" value="MFS general substrate transporter like domains"/>
    <property type="match status" value="1"/>
</dbReference>
<feature type="transmembrane region" description="Helical" evidence="7">
    <location>
        <begin position="585"/>
        <end position="605"/>
    </location>
</feature>
<feature type="compositionally biased region" description="Polar residues" evidence="6">
    <location>
        <begin position="1"/>
        <end position="31"/>
    </location>
</feature>
<feature type="region of interest" description="Disordered" evidence="6">
    <location>
        <begin position="1"/>
        <end position="71"/>
    </location>
</feature>
<evidence type="ECO:0000256" key="1">
    <source>
        <dbReference type="ARBA" id="ARBA00004141"/>
    </source>
</evidence>
<feature type="transmembrane region" description="Helical" evidence="7">
    <location>
        <begin position="784"/>
        <end position="804"/>
    </location>
</feature>
<evidence type="ECO:0000256" key="7">
    <source>
        <dbReference type="SAM" id="Phobius"/>
    </source>
</evidence>
<evidence type="ECO:0000256" key="4">
    <source>
        <dbReference type="ARBA" id="ARBA00022989"/>
    </source>
</evidence>
<dbReference type="OrthoDB" id="28755at2759"/>
<sequence length="895" mass="97244">MPSISPQHTAEPSSSTQSTLHSTPAVSQVRIQTPEAPASLDELLKSPHNPALQIRQPSSTLRGATPDDQRRRNGFHLWRTESEDARNARLRQAIQAAEAQANAPPSLKHRLGNALGKASDWIQSRGFLSLYRLNPIQLGDGTEAILSDAFAVRSPKLSRLGLIVLTISLAGAQLAWTLELAYGTPYLLSLGLSQQSTSLVWLAGPLSGLIAQPVVGSLSDHSTSSFRRRKYMIISALLLTVSTITLAYSVPISTSLVDLFGGGLADWDPRRHDLVHSTTQIISVMAFWILDFALNGLQAASRALILDTAPSEQQTIANAWQGRMTHAGNVVGYLCGWVDLASWKSLRWLGGGQFRRFAMISLLAMISCVSVTISCISESPTDDRFSQSTHQRQSMCTSAWSTAQATLDDVWHAIRRLPRSVRRVCLVQLFAFMGWFPFLFYSTTYILQIAQYERNLEHRRTHDDLILVQPFDAGQGGQAGRPSSDRDAERGSFAMLMFALISLVSAALLPYLALAGEKRDQPCLKNADSNNGQETPTPPLQINIPADRASLWSEPRHTADREHSERISRVQRVTRGLVQGLTLRTFWSVASIVFAALMLVGTAWASTVRQATVVIALVGVPWSVAAWAPFALVGEFVREAEDGASPFEFEQDHWSPARMRARAAATEEGRPRKHSQPSAHESVSRVDQADVGAGGGFKYIDQVSPTRMGRGGEQGARERIRASLVDCAPLPRTSTASSEDVESLHVAPHCGDGGGWRSSSYSSHAPTPQNATGGAGTILGIHNLAIVAPQFVVAIIASLIFSAVHSSLSATHLVLNSPALASLADRDHRVAQGGVVNPAKGTVWVLRFGGSMALIAAVVARFVPLTLSERQRRYPAQQPIQHHAAGQHDDYRDVL</sequence>
<evidence type="ECO:0000313" key="9">
    <source>
        <dbReference type="Proteomes" id="UP000000561"/>
    </source>
</evidence>
<dbReference type="InterPro" id="IPR036259">
    <property type="entry name" value="MFS_trans_sf"/>
</dbReference>
<keyword evidence="3 7" id="KW-0812">Transmembrane</keyword>
<feature type="transmembrane region" description="Helical" evidence="7">
    <location>
        <begin position="198"/>
        <end position="219"/>
    </location>
</feature>
<feature type="transmembrane region" description="Helical" evidence="7">
    <location>
        <begin position="424"/>
        <end position="447"/>
    </location>
</feature>
<dbReference type="PANTHER" id="PTHR19432:SF35">
    <property type="entry name" value="SOLUTE CARRIER FAMILY 45 MEMBER 3 ISOFORM X1"/>
    <property type="match status" value="1"/>
</dbReference>
<feature type="transmembrane region" description="Helical" evidence="7">
    <location>
        <begin position="611"/>
        <end position="633"/>
    </location>
</feature>
<feature type="transmembrane region" description="Helical" evidence="7">
    <location>
        <begin position="160"/>
        <end position="178"/>
    </location>
</feature>
<keyword evidence="9" id="KW-1185">Reference proteome</keyword>
<dbReference type="OMA" id="RVCYVQV"/>
<dbReference type="eggNOG" id="KOG0637">
    <property type="taxonomic scope" value="Eukaryota"/>
</dbReference>
<reference evidence="8 9" key="1">
    <citation type="journal article" date="2006" name="Nature">
        <title>Insights from the genome of the biotrophic fungal plant pathogen Ustilago maydis.</title>
        <authorList>
            <person name="Kamper J."/>
            <person name="Kahmann R."/>
            <person name="Bolker M."/>
            <person name="Ma L.J."/>
            <person name="Brefort T."/>
            <person name="Saville B.J."/>
            <person name="Banuett F."/>
            <person name="Kronstad J.W."/>
            <person name="Gold S.E."/>
            <person name="Muller O."/>
            <person name="Perlin M.H."/>
            <person name="Wosten H.A."/>
            <person name="de Vries R."/>
            <person name="Ruiz-Herrera J."/>
            <person name="Reynaga-Pena C.G."/>
            <person name="Snetselaar K."/>
            <person name="McCann M."/>
            <person name="Perez-Martin J."/>
            <person name="Feldbrugge M."/>
            <person name="Basse C.W."/>
            <person name="Steinberg G."/>
            <person name="Ibeas J.I."/>
            <person name="Holloman W."/>
            <person name="Guzman P."/>
            <person name="Farman M."/>
            <person name="Stajich J.E."/>
            <person name="Sentandreu R."/>
            <person name="Gonzalez-Prieto J.M."/>
            <person name="Kennell J.C."/>
            <person name="Molina L."/>
            <person name="Schirawski J."/>
            <person name="Mendoza-Mendoza A."/>
            <person name="Greilinger D."/>
            <person name="Munch K."/>
            <person name="Rossel N."/>
            <person name="Scherer M."/>
            <person name="Vranes M."/>
            <person name="Ladendorf O."/>
            <person name="Vincon V."/>
            <person name="Fuchs U."/>
            <person name="Sandrock B."/>
            <person name="Meng S."/>
            <person name="Ho E.C."/>
            <person name="Cahill M.J."/>
            <person name="Boyce K.J."/>
            <person name="Klose J."/>
            <person name="Klosterman S.J."/>
            <person name="Deelstra H.J."/>
            <person name="Ortiz-Castellanos L."/>
            <person name="Li W."/>
            <person name="Sanchez-Alonso P."/>
            <person name="Schreier P.H."/>
            <person name="Hauser-Hahn I."/>
            <person name="Vaupel M."/>
            <person name="Koopmann E."/>
            <person name="Friedrich G."/>
            <person name="Voss H."/>
            <person name="Schluter T."/>
            <person name="Margolis J."/>
            <person name="Platt D."/>
            <person name="Swimmer C."/>
            <person name="Gnirke A."/>
            <person name="Chen F."/>
            <person name="Vysotskaia V."/>
            <person name="Mannhaupt G."/>
            <person name="Guldener U."/>
            <person name="Munsterkotter M."/>
            <person name="Haase D."/>
            <person name="Oesterheld M."/>
            <person name="Mewes H.W."/>
            <person name="Mauceli E.W."/>
            <person name="DeCaprio D."/>
            <person name="Wade C.M."/>
            <person name="Butler J."/>
            <person name="Young S."/>
            <person name="Jaffe D.B."/>
            <person name="Calvo S."/>
            <person name="Nusbaum C."/>
            <person name="Galagan J."/>
            <person name="Birren B.W."/>
        </authorList>
    </citation>
    <scope>NUCLEOTIDE SEQUENCE [LARGE SCALE GENOMIC DNA]</scope>
    <source>
        <strain evidence="9">DSM 14603 / FGSC 9021 / UM521</strain>
    </source>
</reference>
<evidence type="ECO:0000256" key="2">
    <source>
        <dbReference type="ARBA" id="ARBA00022448"/>
    </source>
</evidence>
<dbReference type="SUPFAM" id="SSF103473">
    <property type="entry name" value="MFS general substrate transporter"/>
    <property type="match status" value="1"/>
</dbReference>
<evidence type="ECO:0008006" key="10">
    <source>
        <dbReference type="Google" id="ProtNLM"/>
    </source>
</evidence>
<gene>
    <name evidence="8" type="ORF">UMAG_02869</name>
</gene>
<dbReference type="AlphaFoldDB" id="A0A0D1C5D8"/>
<evidence type="ECO:0000313" key="8">
    <source>
        <dbReference type="EMBL" id="KIS68882.1"/>
    </source>
</evidence>
<keyword evidence="5 7" id="KW-0472">Membrane</keyword>
<feature type="transmembrane region" description="Helical" evidence="7">
    <location>
        <begin position="493"/>
        <end position="514"/>
    </location>
</feature>
<keyword evidence="2" id="KW-0813">Transport</keyword>
<accession>A0A0D1C5D8</accession>
<feature type="transmembrane region" description="Helical" evidence="7">
    <location>
        <begin position="844"/>
        <end position="863"/>
    </location>
</feature>
<comment type="subcellular location">
    <subcellularLocation>
        <location evidence="1">Membrane</location>
        <topology evidence="1">Multi-pass membrane protein</topology>
    </subcellularLocation>
</comment>
<evidence type="ECO:0000256" key="3">
    <source>
        <dbReference type="ARBA" id="ARBA00022692"/>
    </source>
</evidence>
<dbReference type="InParanoid" id="A0A0D1C5D8"/>
<dbReference type="RefSeq" id="XP_011389304.1">
    <property type="nucleotide sequence ID" value="XM_011391002.1"/>
</dbReference>
<dbReference type="GO" id="GO:0008506">
    <property type="term" value="F:sucrose:proton symporter activity"/>
    <property type="evidence" value="ECO:0000318"/>
    <property type="project" value="GO_Central"/>
</dbReference>
<dbReference type="KEGG" id="uma:UMAG_02869"/>
<evidence type="ECO:0000256" key="5">
    <source>
        <dbReference type="ARBA" id="ARBA00023136"/>
    </source>
</evidence>
<dbReference type="GeneID" id="23563514"/>
<dbReference type="FunCoup" id="A0A0D1C5D8">
    <property type="interactions" value="43"/>
</dbReference>
<protein>
    <recommendedName>
        <fullName evidence="10">General alpha-glucoside permease</fullName>
    </recommendedName>
</protein>
<dbReference type="Proteomes" id="UP000000561">
    <property type="component" value="Chromosome 7"/>
</dbReference>
<dbReference type="PANTHER" id="PTHR19432">
    <property type="entry name" value="SUGAR TRANSPORTER"/>
    <property type="match status" value="1"/>
</dbReference>
<organism evidence="8 9">
    <name type="scientific">Mycosarcoma maydis</name>
    <name type="common">Corn smut fungus</name>
    <name type="synonym">Ustilago maydis</name>
    <dbReference type="NCBI Taxonomy" id="5270"/>
    <lineage>
        <taxon>Eukaryota</taxon>
        <taxon>Fungi</taxon>
        <taxon>Dikarya</taxon>
        <taxon>Basidiomycota</taxon>
        <taxon>Ustilaginomycotina</taxon>
        <taxon>Ustilaginomycetes</taxon>
        <taxon>Ustilaginales</taxon>
        <taxon>Ustilaginaceae</taxon>
        <taxon>Mycosarcoma</taxon>
    </lineage>
</organism>
<evidence type="ECO:0000256" key="6">
    <source>
        <dbReference type="SAM" id="MobiDB-lite"/>
    </source>
</evidence>
<dbReference type="GO" id="GO:0005886">
    <property type="term" value="C:plasma membrane"/>
    <property type="evidence" value="ECO:0000318"/>
    <property type="project" value="GO_Central"/>
</dbReference>
<feature type="region of interest" description="Disordered" evidence="6">
    <location>
        <begin position="658"/>
        <end position="716"/>
    </location>
</feature>
<name>A0A0D1C5D8_MYCMD</name>
<keyword evidence="4 7" id="KW-1133">Transmembrane helix</keyword>
<feature type="transmembrane region" description="Helical" evidence="7">
    <location>
        <begin position="231"/>
        <end position="250"/>
    </location>
</feature>
<dbReference type="EMBL" id="CM003146">
    <property type="protein sequence ID" value="KIS68882.1"/>
    <property type="molecule type" value="Genomic_DNA"/>
</dbReference>
<proteinExistence type="predicted"/>